<dbReference type="PROSITE" id="PS51257">
    <property type="entry name" value="PROKAR_LIPOPROTEIN"/>
    <property type="match status" value="1"/>
</dbReference>
<dbReference type="SMART" id="SM00327">
    <property type="entry name" value="VWA"/>
    <property type="match status" value="1"/>
</dbReference>
<dbReference type="RefSeq" id="WP_095311678.1">
    <property type="nucleotide sequence ID" value="NZ_PHUT01000010.1"/>
</dbReference>
<organism evidence="3 4">
    <name type="scientific">Oceanobacillus profundus</name>
    <dbReference type="NCBI Taxonomy" id="372463"/>
    <lineage>
        <taxon>Bacteria</taxon>
        <taxon>Bacillati</taxon>
        <taxon>Bacillota</taxon>
        <taxon>Bacilli</taxon>
        <taxon>Bacillales</taxon>
        <taxon>Bacillaceae</taxon>
        <taxon>Oceanobacillus</taxon>
    </lineage>
</organism>
<evidence type="ECO:0000259" key="2">
    <source>
        <dbReference type="PROSITE" id="PS50234"/>
    </source>
</evidence>
<feature type="signal peptide" evidence="1">
    <location>
        <begin position="1"/>
        <end position="19"/>
    </location>
</feature>
<name>A0A417YEI0_9BACI</name>
<dbReference type="InterPro" id="IPR036465">
    <property type="entry name" value="vWFA_dom_sf"/>
</dbReference>
<proteinExistence type="predicted"/>
<reference evidence="3 4" key="1">
    <citation type="journal article" date="2007" name="Int. J. Syst. Evol. Microbiol.">
        <title>Oceanobacillus profundus sp. nov., isolated from a deep-sea sediment core.</title>
        <authorList>
            <person name="Kim Y.G."/>
            <person name="Choi D.H."/>
            <person name="Hyun S."/>
            <person name="Cho B.C."/>
        </authorList>
    </citation>
    <scope>NUCLEOTIDE SEQUENCE [LARGE SCALE GENOMIC DNA]</scope>
    <source>
        <strain evidence="3 4">DSM 18246</strain>
    </source>
</reference>
<comment type="caution">
    <text evidence="3">The sequence shown here is derived from an EMBL/GenBank/DDBJ whole genome shotgun (WGS) entry which is preliminary data.</text>
</comment>
<dbReference type="SUPFAM" id="SSF53300">
    <property type="entry name" value="vWA-like"/>
    <property type="match status" value="1"/>
</dbReference>
<evidence type="ECO:0000256" key="1">
    <source>
        <dbReference type="SAM" id="SignalP"/>
    </source>
</evidence>
<dbReference type="PROSITE" id="PS50234">
    <property type="entry name" value="VWFA"/>
    <property type="match status" value="1"/>
</dbReference>
<evidence type="ECO:0000313" key="4">
    <source>
        <dbReference type="Proteomes" id="UP000285456"/>
    </source>
</evidence>
<dbReference type="InterPro" id="IPR002035">
    <property type="entry name" value="VWF_A"/>
</dbReference>
<dbReference type="OrthoDB" id="9783818at2"/>
<feature type="chain" id="PRO_5039435658" evidence="1">
    <location>
        <begin position="20"/>
        <end position="457"/>
    </location>
</feature>
<gene>
    <name evidence="3" type="ORF">D1B32_14935</name>
</gene>
<dbReference type="EMBL" id="QWEH01000010">
    <property type="protein sequence ID" value="RHW31062.1"/>
    <property type="molecule type" value="Genomic_DNA"/>
</dbReference>
<dbReference type="Pfam" id="PF13519">
    <property type="entry name" value="VWA_2"/>
    <property type="match status" value="1"/>
</dbReference>
<feature type="domain" description="VWFA" evidence="2">
    <location>
        <begin position="153"/>
        <end position="341"/>
    </location>
</feature>
<protein>
    <submittedName>
        <fullName evidence="3">VWA domain-containing protein</fullName>
    </submittedName>
</protein>
<dbReference type="Proteomes" id="UP000285456">
    <property type="component" value="Unassembled WGS sequence"/>
</dbReference>
<dbReference type="AlphaFoldDB" id="A0A417YEI0"/>
<sequence>MKKAIILLLGCIFVFSACSKSEETAEPDDTSHVEESEAEEKAKTEWWQTEMESYSLDGLPRDLDELEQELIVEAGLYSGDKYDLASAKDMLDQLPENLSEEELEAAILRLIREDYHAEVETFVTFDPTVEVNVDKPDEELEEPSEEMATSTSHFAILLDASGSMNNQSDGTSRMELAKEAIGNFIDILPANSTVSLRVYGHEGTGSDDDKKLSCSATESLYNGEMNEKEFMSALKGVEPAGWTPIANALEAAEKDIPDHASTAIVYVVSDGIETCDGDPIKVAEQLNQKDVQPIINIIGFQVDDEAQELLEQVAEAGKGEFTYAGNKQDLEDYWEEEYNRLQEAWETWQQEGMKRADELSQQLMEQADETGYAIMEKSELEFDRAEDLINYLTTERQMENANNLWSIFYERSTTIWSYGYDNQTENWGAAYENGNAAWRYFYETGTEKWTEYYNKVN</sequence>
<keyword evidence="4" id="KW-1185">Reference proteome</keyword>
<evidence type="ECO:0000313" key="3">
    <source>
        <dbReference type="EMBL" id="RHW31062.1"/>
    </source>
</evidence>
<accession>A0A417YEI0</accession>
<keyword evidence="1" id="KW-0732">Signal</keyword>
<dbReference type="Gene3D" id="3.40.50.410">
    <property type="entry name" value="von Willebrand factor, type A domain"/>
    <property type="match status" value="1"/>
</dbReference>